<gene>
    <name evidence="1" type="ORF">TAV2_LOCUS15520</name>
</gene>
<dbReference type="PANTHER" id="PTHR46236:SF5">
    <property type="entry name" value="UBIQUITIN-SPECIFIC PROTEASE FAMILY C19-RELATED PROTEIN"/>
    <property type="match status" value="1"/>
</dbReference>
<dbReference type="PANTHER" id="PTHR46236">
    <property type="entry name" value="TRAF-LIKE SUPERFAMILY PROTEIN"/>
    <property type="match status" value="1"/>
</dbReference>
<dbReference type="EMBL" id="OU466861">
    <property type="protein sequence ID" value="CAH2065259.1"/>
    <property type="molecule type" value="Genomic_DNA"/>
</dbReference>
<reference evidence="1 2" key="1">
    <citation type="submission" date="2022-03" db="EMBL/GenBank/DDBJ databases">
        <authorList>
            <person name="Nunn A."/>
            <person name="Chopra R."/>
            <person name="Nunn A."/>
            <person name="Contreras Garrido A."/>
        </authorList>
    </citation>
    <scope>NUCLEOTIDE SEQUENCE [LARGE SCALE GENOMIC DNA]</scope>
</reference>
<protein>
    <submittedName>
        <fullName evidence="1">Uncharacterized protein</fullName>
    </submittedName>
</protein>
<evidence type="ECO:0000313" key="2">
    <source>
        <dbReference type="Proteomes" id="UP000836841"/>
    </source>
</evidence>
<organism evidence="1 2">
    <name type="scientific">Thlaspi arvense</name>
    <name type="common">Field penny-cress</name>
    <dbReference type="NCBI Taxonomy" id="13288"/>
    <lineage>
        <taxon>Eukaryota</taxon>
        <taxon>Viridiplantae</taxon>
        <taxon>Streptophyta</taxon>
        <taxon>Embryophyta</taxon>
        <taxon>Tracheophyta</taxon>
        <taxon>Spermatophyta</taxon>
        <taxon>Magnoliopsida</taxon>
        <taxon>eudicotyledons</taxon>
        <taxon>Gunneridae</taxon>
        <taxon>Pentapetalae</taxon>
        <taxon>rosids</taxon>
        <taxon>malvids</taxon>
        <taxon>Brassicales</taxon>
        <taxon>Brassicaceae</taxon>
        <taxon>Thlaspideae</taxon>
        <taxon>Thlaspi</taxon>
    </lineage>
</organism>
<dbReference type="AlphaFoldDB" id="A0AAU9SFP1"/>
<keyword evidence="2" id="KW-1185">Reference proteome</keyword>
<name>A0AAU9SFP1_THLAR</name>
<sequence>MCEQSFSLSLEIQIVPMWNGDGIVDINDFRVFYSKVNCVRRIFERHPETALNFRPKNQLVKNAYINNLLELIDIICLAPQELAEEDLRDARLAFEDVV</sequence>
<proteinExistence type="predicted"/>
<accession>A0AAU9SFP1</accession>
<dbReference type="Proteomes" id="UP000836841">
    <property type="component" value="Chromosome 5"/>
</dbReference>
<dbReference type="InterPro" id="IPR050804">
    <property type="entry name" value="MCC"/>
</dbReference>
<evidence type="ECO:0000313" key="1">
    <source>
        <dbReference type="EMBL" id="CAH2065259.1"/>
    </source>
</evidence>